<feature type="transmembrane region" description="Helical" evidence="1">
    <location>
        <begin position="6"/>
        <end position="29"/>
    </location>
</feature>
<dbReference type="KEGG" id="nwa:Nwat_1242"/>
<name>D8K5J5_NITWC</name>
<organism evidence="2 3">
    <name type="scientific">Nitrosococcus watsoni (strain C-113)</name>
    <dbReference type="NCBI Taxonomy" id="105559"/>
    <lineage>
        <taxon>Bacteria</taxon>
        <taxon>Pseudomonadati</taxon>
        <taxon>Pseudomonadota</taxon>
        <taxon>Gammaproteobacteria</taxon>
        <taxon>Chromatiales</taxon>
        <taxon>Chromatiaceae</taxon>
        <taxon>Nitrosococcus</taxon>
    </lineage>
</organism>
<evidence type="ECO:0000313" key="2">
    <source>
        <dbReference type="EMBL" id="ADJ28172.1"/>
    </source>
</evidence>
<evidence type="ECO:0000313" key="3">
    <source>
        <dbReference type="Proteomes" id="UP000000393"/>
    </source>
</evidence>
<proteinExistence type="predicted"/>
<keyword evidence="3" id="KW-1185">Reference proteome</keyword>
<protein>
    <submittedName>
        <fullName evidence="2">Uncharacterized protein</fullName>
    </submittedName>
</protein>
<accession>D8K5J5</accession>
<evidence type="ECO:0000256" key="1">
    <source>
        <dbReference type="SAM" id="Phobius"/>
    </source>
</evidence>
<dbReference type="Proteomes" id="UP000000393">
    <property type="component" value="Chromosome"/>
</dbReference>
<keyword evidence="1" id="KW-0812">Transmembrane</keyword>
<dbReference type="AlphaFoldDB" id="D8K5J5"/>
<dbReference type="EMBL" id="CP002086">
    <property type="protein sequence ID" value="ADJ28172.1"/>
    <property type="molecule type" value="Genomic_DNA"/>
</dbReference>
<keyword evidence="1" id="KW-1133">Transmembrane helix</keyword>
<sequence>MNPLDSIPGTIVSGFILTGVLIVIIKMIAGG</sequence>
<gene>
    <name evidence="2" type="ordered locus">Nwat_1242</name>
</gene>
<dbReference type="STRING" id="105559.Nwat_1242"/>
<keyword evidence="1" id="KW-0472">Membrane</keyword>
<reference evidence="2 3" key="1">
    <citation type="submission" date="2010-06" db="EMBL/GenBank/DDBJ databases">
        <title>Complete sequence of chromosome of Nitrosococcus watsoni C-113.</title>
        <authorList>
            <consortium name="US DOE Joint Genome Institute"/>
            <person name="Lucas S."/>
            <person name="Copeland A."/>
            <person name="Lapidus A."/>
            <person name="Cheng J.-F."/>
            <person name="Bruce D."/>
            <person name="Goodwin L."/>
            <person name="Pitluck S."/>
            <person name="Malfatti S.A."/>
            <person name="Chain P.S.G."/>
            <person name="Land M."/>
            <person name="Hauser L."/>
            <person name="Kyrpides N."/>
            <person name="Ivanova N."/>
            <person name="Cambell M.A."/>
            <person name="Heidelberg J.F."/>
            <person name="Klotz M.G."/>
            <person name="Woyke T."/>
        </authorList>
    </citation>
    <scope>NUCLEOTIDE SEQUENCE [LARGE SCALE GENOMIC DNA]</scope>
    <source>
        <strain evidence="2 3">C-113</strain>
    </source>
</reference>
<dbReference type="HOGENOM" id="CLU_221246_0_0_6"/>